<evidence type="ECO:0000313" key="1">
    <source>
        <dbReference type="EMBL" id="MBK1631185.1"/>
    </source>
</evidence>
<keyword evidence="2" id="KW-1185">Reference proteome</keyword>
<sequence length="105" mass="11926">MLHSGRANQTRLNTAGEFQRREWGTEGFGSTALRHCLYAIYQTAAGDDPAVGRTYLKNELAADYWPQRLHLVALAEYLARLPMEHWRRDAEAARLLAGLLRQDSV</sequence>
<evidence type="ECO:0000313" key="2">
    <source>
        <dbReference type="Proteomes" id="UP000748752"/>
    </source>
</evidence>
<comment type="caution">
    <text evidence="1">The sequence shown here is derived from an EMBL/GenBank/DDBJ whole genome shotgun (WGS) entry which is preliminary data.</text>
</comment>
<dbReference type="EMBL" id="NRRV01000022">
    <property type="protein sequence ID" value="MBK1631185.1"/>
    <property type="molecule type" value="Genomic_DNA"/>
</dbReference>
<dbReference type="RefSeq" id="WP_200236968.1">
    <property type="nucleotide sequence ID" value="NZ_NRRV01000022.1"/>
</dbReference>
<reference evidence="1 2" key="1">
    <citation type="journal article" date="2020" name="Microorganisms">
        <title>Osmotic Adaptation and Compatible Solute Biosynthesis of Phototrophic Bacteria as Revealed from Genome Analyses.</title>
        <authorList>
            <person name="Imhoff J.F."/>
            <person name="Rahn T."/>
            <person name="Kunzel S."/>
            <person name="Keller A."/>
            <person name="Neulinger S.C."/>
        </authorList>
    </citation>
    <scope>NUCLEOTIDE SEQUENCE [LARGE SCALE GENOMIC DNA]</scope>
    <source>
        <strain evidence="1 2">DSM 6210</strain>
    </source>
</reference>
<organism evidence="1 2">
    <name type="scientific">Thiohalocapsa halophila</name>
    <dbReference type="NCBI Taxonomy" id="69359"/>
    <lineage>
        <taxon>Bacteria</taxon>
        <taxon>Pseudomonadati</taxon>
        <taxon>Pseudomonadota</taxon>
        <taxon>Gammaproteobacteria</taxon>
        <taxon>Chromatiales</taxon>
        <taxon>Chromatiaceae</taxon>
        <taxon>Thiohalocapsa</taxon>
    </lineage>
</organism>
<dbReference type="Proteomes" id="UP000748752">
    <property type="component" value="Unassembled WGS sequence"/>
</dbReference>
<gene>
    <name evidence="1" type="ORF">CKO31_10615</name>
</gene>
<accession>A0ABS1CGZ1</accession>
<name>A0ABS1CGZ1_9GAMM</name>
<protein>
    <submittedName>
        <fullName evidence="1">Uncharacterized protein</fullName>
    </submittedName>
</protein>
<proteinExistence type="predicted"/>